<dbReference type="GO" id="GO:0031011">
    <property type="term" value="C:Ino80 complex"/>
    <property type="evidence" value="ECO:0007669"/>
    <property type="project" value="InterPro"/>
</dbReference>
<dbReference type="InParanoid" id="F0X6I7"/>
<accession>F0X6I7</accession>
<dbReference type="PANTHER" id="PTHR21561">
    <property type="entry name" value="INO80 COMPLEX SUBUNIT B"/>
    <property type="match status" value="1"/>
</dbReference>
<sequence length="301" mass="32487">MSTRPRRSAAQRASMAITDMADRDSAMTSRYRRLGEGRGSGRAPSADSNMSSVLASGSRKRQSGAASSLREQSVSDGVVHSRRPTRGVARGGAVPPPSIKVSKPAGEGASVVTAPRGVGRPPGSGNKLRAPLTSKPGPKSKVRRDGEGGSREGTPDLSKMTRRQRARFEETPQEYMKLSDEVQVKKHFTAEELSMRRAEMARRRRNLSEKRNEEVKAETINKLLKRQAPKTTKKNALAGDDSGDEDGRPRPDPTIIRWVSNSKGSRVAVAAELLAGPVGSVFRTLGSAMPPRKVQLVEEVA</sequence>
<dbReference type="Pfam" id="PF04795">
    <property type="entry name" value="PAPA-1"/>
    <property type="match status" value="1"/>
</dbReference>
<evidence type="ECO:0000256" key="1">
    <source>
        <dbReference type="SAM" id="MobiDB-lite"/>
    </source>
</evidence>
<dbReference type="SMART" id="SM01406">
    <property type="entry name" value="PAPA-1"/>
    <property type="match status" value="1"/>
</dbReference>
<dbReference type="RefSeq" id="XP_014176069.1">
    <property type="nucleotide sequence ID" value="XM_014320594.1"/>
</dbReference>
<feature type="region of interest" description="Disordered" evidence="1">
    <location>
        <begin position="195"/>
        <end position="261"/>
    </location>
</feature>
<evidence type="ECO:0000313" key="4">
    <source>
        <dbReference type="Proteomes" id="UP000007796"/>
    </source>
</evidence>
<feature type="region of interest" description="Disordered" evidence="1">
    <location>
        <begin position="1"/>
        <end position="180"/>
    </location>
</feature>
<evidence type="ECO:0000259" key="2">
    <source>
        <dbReference type="SMART" id="SM01406"/>
    </source>
</evidence>
<dbReference type="PANTHER" id="PTHR21561:SF12">
    <property type="entry name" value="INO80 COMPLEX SUBUNIT B"/>
    <property type="match status" value="1"/>
</dbReference>
<dbReference type="STRING" id="655863.F0X6I7"/>
<feature type="compositionally biased region" description="Polar residues" evidence="1">
    <location>
        <begin position="64"/>
        <end position="75"/>
    </location>
</feature>
<evidence type="ECO:0000313" key="3">
    <source>
        <dbReference type="EMBL" id="EFX06587.1"/>
    </source>
</evidence>
<dbReference type="InterPro" id="IPR029523">
    <property type="entry name" value="INO80B/Ies2"/>
</dbReference>
<dbReference type="OrthoDB" id="2021186at2759"/>
<dbReference type="AlphaFoldDB" id="F0X6I7"/>
<dbReference type="GeneID" id="25980393"/>
<feature type="domain" description="INO80 complex subunit B-like conserved region" evidence="2">
    <location>
        <begin position="192"/>
        <end position="273"/>
    </location>
</feature>
<feature type="compositionally biased region" description="Basic residues" evidence="1">
    <location>
        <begin position="223"/>
        <end position="233"/>
    </location>
</feature>
<proteinExistence type="predicted"/>
<reference evidence="3 4" key="1">
    <citation type="journal article" date="2011" name="Proc. Natl. Acad. Sci. U.S.A.">
        <title>Genome and transcriptome analyses of the mountain pine beetle-fungal symbiont Grosmannia clavigera, a lodgepole pine pathogen.</title>
        <authorList>
            <person name="DiGuistini S."/>
            <person name="Wang Y."/>
            <person name="Liao N.Y."/>
            <person name="Taylor G."/>
            <person name="Tanguay P."/>
            <person name="Feau N."/>
            <person name="Henrissat B."/>
            <person name="Chan S.K."/>
            <person name="Hesse-Orce U."/>
            <person name="Alamouti S.M."/>
            <person name="Tsui C.K.M."/>
            <person name="Docking R.T."/>
            <person name="Levasseur A."/>
            <person name="Haridas S."/>
            <person name="Robertson G."/>
            <person name="Birol I."/>
            <person name="Holt R.A."/>
            <person name="Marra M.A."/>
            <person name="Hamelin R.C."/>
            <person name="Hirst M."/>
            <person name="Jones S.J.M."/>
            <person name="Bohlmann J."/>
            <person name="Breuil C."/>
        </authorList>
    </citation>
    <scope>NUCLEOTIDE SEQUENCE [LARGE SCALE GENOMIC DNA]</scope>
    <source>
        <strain evidence="4">kw1407 / UAMH 11150</strain>
    </source>
</reference>
<feature type="compositionally biased region" description="Polar residues" evidence="1">
    <location>
        <begin position="46"/>
        <end position="55"/>
    </location>
</feature>
<gene>
    <name evidence="3" type="ORF">CMQ_6908</name>
</gene>
<organism evidence="4">
    <name type="scientific">Grosmannia clavigera (strain kw1407 / UAMH 11150)</name>
    <name type="common">Blue stain fungus</name>
    <name type="synonym">Graphiocladiella clavigera</name>
    <dbReference type="NCBI Taxonomy" id="655863"/>
    <lineage>
        <taxon>Eukaryota</taxon>
        <taxon>Fungi</taxon>
        <taxon>Dikarya</taxon>
        <taxon>Ascomycota</taxon>
        <taxon>Pezizomycotina</taxon>
        <taxon>Sordariomycetes</taxon>
        <taxon>Sordariomycetidae</taxon>
        <taxon>Ophiostomatales</taxon>
        <taxon>Ophiostomataceae</taxon>
        <taxon>Leptographium</taxon>
    </lineage>
</organism>
<dbReference type="HOGENOM" id="CLU_924539_0_0_1"/>
<keyword evidence="4" id="KW-1185">Reference proteome</keyword>
<name>F0X6I7_GROCL</name>
<dbReference type="EMBL" id="GL629729">
    <property type="protein sequence ID" value="EFX06587.1"/>
    <property type="molecule type" value="Genomic_DNA"/>
</dbReference>
<feature type="compositionally biased region" description="Basic and acidic residues" evidence="1">
    <location>
        <begin position="195"/>
        <end position="219"/>
    </location>
</feature>
<feature type="compositionally biased region" description="Basic and acidic residues" evidence="1">
    <location>
        <begin position="143"/>
        <end position="154"/>
    </location>
</feature>
<dbReference type="InterPro" id="IPR006880">
    <property type="entry name" value="INO80B_C"/>
</dbReference>
<dbReference type="Proteomes" id="UP000007796">
    <property type="component" value="Unassembled WGS sequence"/>
</dbReference>
<dbReference type="eggNOG" id="ENOG502S7M7">
    <property type="taxonomic scope" value="Eukaryota"/>
</dbReference>
<dbReference type="GO" id="GO:0006338">
    <property type="term" value="P:chromatin remodeling"/>
    <property type="evidence" value="ECO:0007669"/>
    <property type="project" value="InterPro"/>
</dbReference>
<protein>
    <submittedName>
        <fullName evidence="3">Papa-1-like conserved region protein</fullName>
    </submittedName>
</protein>